<gene>
    <name evidence="4" type="ORF">SSLN_LOCUS5511</name>
</gene>
<evidence type="ECO:0000256" key="2">
    <source>
        <dbReference type="SAM" id="Phobius"/>
    </source>
</evidence>
<dbReference type="InterPro" id="IPR011009">
    <property type="entry name" value="Kinase-like_dom_sf"/>
</dbReference>
<feature type="domain" description="Protein kinase" evidence="3">
    <location>
        <begin position="65"/>
        <end position="366"/>
    </location>
</feature>
<dbReference type="SUPFAM" id="SSF48371">
    <property type="entry name" value="ARM repeat"/>
    <property type="match status" value="1"/>
</dbReference>
<evidence type="ECO:0000256" key="1">
    <source>
        <dbReference type="ARBA" id="ARBA00038349"/>
    </source>
</evidence>
<dbReference type="PANTHER" id="PTHR12984">
    <property type="entry name" value="SCY1-RELATED S/T PROTEIN KINASE-LIKE"/>
    <property type="match status" value="1"/>
</dbReference>
<evidence type="ECO:0000313" key="5">
    <source>
        <dbReference type="Proteomes" id="UP000275846"/>
    </source>
</evidence>
<dbReference type="STRING" id="70667.A0A183SMR3"/>
<dbReference type="EMBL" id="UYSU01033283">
    <property type="protein sequence ID" value="VDL91896.1"/>
    <property type="molecule type" value="Genomic_DNA"/>
</dbReference>
<reference evidence="6" key="1">
    <citation type="submission" date="2016-06" db="UniProtKB">
        <authorList>
            <consortium name="WormBaseParasite"/>
        </authorList>
    </citation>
    <scope>IDENTIFICATION</scope>
</reference>
<dbReference type="Proteomes" id="UP000275846">
    <property type="component" value="Unassembled WGS sequence"/>
</dbReference>
<keyword evidence="2" id="KW-1133">Transmembrane helix</keyword>
<feature type="transmembrane region" description="Helical" evidence="2">
    <location>
        <begin position="588"/>
        <end position="607"/>
    </location>
</feature>
<evidence type="ECO:0000259" key="3">
    <source>
        <dbReference type="PROSITE" id="PS50011"/>
    </source>
</evidence>
<evidence type="ECO:0000313" key="6">
    <source>
        <dbReference type="WBParaSite" id="SSLN_0000569001-mRNA-1"/>
    </source>
</evidence>
<evidence type="ECO:0000313" key="4">
    <source>
        <dbReference type="EMBL" id="VDL91896.1"/>
    </source>
</evidence>
<dbReference type="WBParaSite" id="SSLN_0000569001-mRNA-1">
    <property type="protein sequence ID" value="SSLN_0000569001-mRNA-1"/>
    <property type="gene ID" value="SSLN_0000569001"/>
</dbReference>
<dbReference type="Gene3D" id="1.25.10.10">
    <property type="entry name" value="Leucine-rich Repeat Variant"/>
    <property type="match status" value="1"/>
</dbReference>
<dbReference type="InterPro" id="IPR000719">
    <property type="entry name" value="Prot_kinase_dom"/>
</dbReference>
<keyword evidence="2" id="KW-0472">Membrane</keyword>
<dbReference type="GO" id="GO:0004672">
    <property type="term" value="F:protein kinase activity"/>
    <property type="evidence" value="ECO:0007669"/>
    <property type="project" value="InterPro"/>
</dbReference>
<dbReference type="InterPro" id="IPR051177">
    <property type="entry name" value="CIK-Related_Protein"/>
</dbReference>
<accession>A0A183SMR3</accession>
<keyword evidence="2" id="KW-0812">Transmembrane</keyword>
<dbReference type="InterPro" id="IPR016024">
    <property type="entry name" value="ARM-type_fold"/>
</dbReference>
<dbReference type="SUPFAM" id="SSF56112">
    <property type="entry name" value="Protein kinase-like (PK-like)"/>
    <property type="match status" value="1"/>
</dbReference>
<proteinExistence type="inferred from homology"/>
<protein>
    <submittedName>
        <fullName evidence="6">Protein kinase domain-containing protein</fullName>
    </submittedName>
</protein>
<dbReference type="AlphaFoldDB" id="A0A183SMR3"/>
<dbReference type="PROSITE" id="PS50011">
    <property type="entry name" value="PROTEIN_KINASE_DOM"/>
    <property type="match status" value="1"/>
</dbReference>
<sequence length="675" mass="76862">MTVVWIKSQQMFVVMLEARVKNIHSVLVSKIMQSLIPIASRAKIKVANKMTEELPGPNFYPTGHMTVVWIKSQQMFVAMLEARVKDIHSPATVWIFEKRLLDRYSKPQRNLLLEKLRHGVSSLTKLRHPRILSVMHPLEDSRDSLGFATEPVFTSLANALGRHDNLTGPITDKLTDFKFTDIELKYGILQICEALLFIHRDSRQLHLNVAPESIIINRMGSWKLCGFEFAKPLPVNRAQSEGDDDSVDVLCWQSTVLPLCQPQLDYSSPETVINGRATPSSDMFSVGMLLYALHNNGCSLFPCKDSYAAYRTGVNQLTYFHDPGVSALQSLDELRQLDNLARSRFYKNLPLSIRILPKRINLHRVYSQLSEEFVNPNMVPFVLPPILEIVDRISREEFTTVILPSFQKVLCIREPVQQLCLKSLPDVAQLMDFPVLKSSIVPRLKKAYLRNDLVSVGSDRRVRGDSSEFMGRQRVMYPSHISLLPCMARDTLGHHLLYISKNAISRERLVVAFASSLEFDLTGSRPRMRLETLICLGKILEYLDKWCVMEDVFPFLVEIKSREPTLIVAVLSPAFSSFYLKLNEVKHTYYAILLASFLTATAIYKVAFVHKKLGISRDILATRVIPHLLQLSMDSNLNLTQYTAFAELIRQMITQLETEQKAKLSELHGQTEESA</sequence>
<keyword evidence="5" id="KW-1185">Reference proteome</keyword>
<dbReference type="GO" id="GO:0005524">
    <property type="term" value="F:ATP binding"/>
    <property type="evidence" value="ECO:0007669"/>
    <property type="project" value="InterPro"/>
</dbReference>
<dbReference type="CDD" id="cd14011">
    <property type="entry name" value="PK_SCY1_like"/>
    <property type="match status" value="1"/>
</dbReference>
<dbReference type="PANTHER" id="PTHR12984:SF6">
    <property type="entry name" value="SCY1-LIKE PROTEIN 2"/>
    <property type="match status" value="1"/>
</dbReference>
<reference evidence="4 5" key="2">
    <citation type="submission" date="2018-11" db="EMBL/GenBank/DDBJ databases">
        <authorList>
            <consortium name="Pathogen Informatics"/>
        </authorList>
    </citation>
    <scope>NUCLEOTIDE SEQUENCE [LARGE SCALE GENOMIC DNA]</scope>
    <source>
        <strain evidence="4 5">NST_G2</strain>
    </source>
</reference>
<dbReference type="OrthoDB" id="79687at2759"/>
<dbReference type="Gene3D" id="1.10.510.10">
    <property type="entry name" value="Transferase(Phosphotransferase) domain 1"/>
    <property type="match status" value="1"/>
</dbReference>
<dbReference type="InterPro" id="IPR011989">
    <property type="entry name" value="ARM-like"/>
</dbReference>
<organism evidence="6">
    <name type="scientific">Schistocephalus solidus</name>
    <name type="common">Tapeworm</name>
    <dbReference type="NCBI Taxonomy" id="70667"/>
    <lineage>
        <taxon>Eukaryota</taxon>
        <taxon>Metazoa</taxon>
        <taxon>Spiralia</taxon>
        <taxon>Lophotrochozoa</taxon>
        <taxon>Platyhelminthes</taxon>
        <taxon>Cestoda</taxon>
        <taxon>Eucestoda</taxon>
        <taxon>Diphyllobothriidea</taxon>
        <taxon>Diphyllobothriidae</taxon>
        <taxon>Schistocephalus</taxon>
    </lineage>
</organism>
<dbReference type="SMART" id="SM00220">
    <property type="entry name" value="S_TKc"/>
    <property type="match status" value="1"/>
</dbReference>
<comment type="similarity">
    <text evidence="1">Belongs to the protein kinase superfamily.</text>
</comment>
<dbReference type="Pfam" id="PF00069">
    <property type="entry name" value="Pkinase"/>
    <property type="match status" value="1"/>
</dbReference>
<name>A0A183SMR3_SCHSO</name>